<feature type="region of interest" description="Disordered" evidence="1">
    <location>
        <begin position="1"/>
        <end position="77"/>
    </location>
</feature>
<keyword evidence="2" id="KW-0808">Transferase</keyword>
<feature type="compositionally biased region" description="Basic and acidic residues" evidence="1">
    <location>
        <begin position="54"/>
        <end position="65"/>
    </location>
</feature>
<name>A0A1D1YFA1_9ARAE</name>
<feature type="compositionally biased region" description="Polar residues" evidence="1">
    <location>
        <begin position="66"/>
        <end position="77"/>
    </location>
</feature>
<dbReference type="PANTHER" id="PTHR35686:SF1">
    <property type="entry name" value="KINETOCHORE PROTEIN"/>
    <property type="match status" value="1"/>
</dbReference>
<reference evidence="2" key="1">
    <citation type="submission" date="2015-07" db="EMBL/GenBank/DDBJ databases">
        <title>Transcriptome Assembly of Anthurium amnicola.</title>
        <authorList>
            <person name="Suzuki J."/>
        </authorList>
    </citation>
    <scope>NUCLEOTIDE SEQUENCE</scope>
</reference>
<feature type="compositionally biased region" description="Basic and acidic residues" evidence="1">
    <location>
        <begin position="38"/>
        <end position="47"/>
    </location>
</feature>
<proteinExistence type="predicted"/>
<feature type="compositionally biased region" description="Gly residues" evidence="1">
    <location>
        <begin position="13"/>
        <end position="24"/>
    </location>
</feature>
<protein>
    <submittedName>
        <fullName evidence="2">Mitogen-activated protein kinase 12</fullName>
    </submittedName>
</protein>
<evidence type="ECO:0000256" key="1">
    <source>
        <dbReference type="SAM" id="MobiDB-lite"/>
    </source>
</evidence>
<dbReference type="GO" id="GO:0016301">
    <property type="term" value="F:kinase activity"/>
    <property type="evidence" value="ECO:0007669"/>
    <property type="project" value="UniProtKB-KW"/>
</dbReference>
<dbReference type="AlphaFoldDB" id="A0A1D1YFA1"/>
<dbReference type="EMBL" id="GDJX01014622">
    <property type="protein sequence ID" value="JAT53314.1"/>
    <property type="molecule type" value="Transcribed_RNA"/>
</dbReference>
<dbReference type="PANTHER" id="PTHR35686">
    <property type="entry name" value="KINETOCHORE PROTEIN"/>
    <property type="match status" value="1"/>
</dbReference>
<gene>
    <name evidence="2" type="primary">MPK12_3</name>
    <name evidence="2" type="ORF">g.102103</name>
</gene>
<sequence length="571" mass="64031">MPSLTGRGRDPGQSGGQRAAGGRVGATRRGRRVTKRSSKMDRGEVDQFKMQGVHPDEHYVKRERSTPLQRQRAPSSREQLCALKDKIIQKDDFGKKTSASVSCTNLQAPSSSHEDEAENAPMAWNGLSSVYYGAQGLCKTLSISTSECNVVDSISDTEDDFALPKSSSAMGVAMCMKKVYGSDCDNEDEVSTWSSILEEANRLECLPENTGNSLSYFAKNEPRRSWKGDRCKAKPKFSIRFQSHKKELYFHDVVEDENKEPTMAEVGPSVQDIQHRIPAHSMAELLEELQQENKKSPESAHSMAEILEEPQEDNKNSPESADLSAKVLSMGNKTARYSVSTLLEDLEKNSTLKWPSKLMRRNKTKERKTQLIVRRTAYHLGDTSVNEEDALELVGSRTSSEDEDNDKNQLILATNNTKGQTMADLLQEVFSASTVDVEELPLATRAGIGYYGRLQQIMQRDKDRHMEFLKQLHSNEPRGINVKILSRLLDAKLTVCHCLFGDDTMISQTRNSPKNCGENGETTERTVIFSSKICKNVDLEVGNVICIYPPWKEVQTTEDVIILCTYFSQMM</sequence>
<keyword evidence="2" id="KW-0418">Kinase</keyword>
<feature type="compositionally biased region" description="Basic residues" evidence="1">
    <location>
        <begin position="26"/>
        <end position="37"/>
    </location>
</feature>
<evidence type="ECO:0000313" key="2">
    <source>
        <dbReference type="EMBL" id="JAT53314.1"/>
    </source>
</evidence>
<accession>A0A1D1YFA1</accession>
<organism evidence="2">
    <name type="scientific">Anthurium amnicola</name>
    <dbReference type="NCBI Taxonomy" id="1678845"/>
    <lineage>
        <taxon>Eukaryota</taxon>
        <taxon>Viridiplantae</taxon>
        <taxon>Streptophyta</taxon>
        <taxon>Embryophyta</taxon>
        <taxon>Tracheophyta</taxon>
        <taxon>Spermatophyta</taxon>
        <taxon>Magnoliopsida</taxon>
        <taxon>Liliopsida</taxon>
        <taxon>Araceae</taxon>
        <taxon>Pothoideae</taxon>
        <taxon>Potheae</taxon>
        <taxon>Anthurium</taxon>
    </lineage>
</organism>